<dbReference type="PANTHER" id="PTHR11203:SF37">
    <property type="entry name" value="INTEGRATOR COMPLEX SUBUNIT 11"/>
    <property type="match status" value="1"/>
</dbReference>
<dbReference type="PANTHER" id="PTHR11203">
    <property type="entry name" value="CLEAVAGE AND POLYADENYLATION SPECIFICITY FACTOR FAMILY MEMBER"/>
    <property type="match status" value="1"/>
</dbReference>
<evidence type="ECO:0000313" key="4">
    <source>
        <dbReference type="EMBL" id="QNB45634.1"/>
    </source>
</evidence>
<evidence type="ECO:0000259" key="3">
    <source>
        <dbReference type="SMART" id="SM01027"/>
    </source>
</evidence>
<dbReference type="InterPro" id="IPR022712">
    <property type="entry name" value="Beta_Casp"/>
</dbReference>
<dbReference type="Gene3D" id="3.40.50.10890">
    <property type="match status" value="1"/>
</dbReference>
<evidence type="ECO:0000259" key="2">
    <source>
        <dbReference type="SMART" id="SM00849"/>
    </source>
</evidence>
<sequence length="634" mass="70417">MMQYIPLGGADEIGASAHLLLIGASAYLVDCGQRQASPDRPLPDFALMQDLLKGKKLTAIFLTHSHFDHIGALPLISHLYPGTPIYATPATCDLTRVLLFDSIKVMDMREGEVPLYDEELVKEALNCLRPVPMGSFVLLPDGTKAHFFQAGHILGAAMIGLETSVGRVLFTGDFSVSGTRTIMPAALPKFSPHLVITEATYGDRHHADRKREENNLVTKIFQVIRDGGHVLVPAFAQGRAQEILYLLRLARLRQKDNEKFPIWVDGLVRSINTVYLNHINQLSKFLQKRVHNGQHPFYSDSVRAIGNPVKNEREAALAGKPACFISSSGMLTGGASAYYAEKLLSCEKNAILLTGYQDEESPGRRLIELLDKPADEKKILLNGQEITVKCRVEKYNLSAHADQQEIFGFLTALKPKRVILTHGQAEAREALAAALRNRLAVYLPNNGEVLDFTFGQYTRRQNTAKAAAEGDLAAFWKNTLLSSGIKEYHLDEMAAKIGCDTGSLQTRLKQSSLFKEIYQNIWVPLSEEEIALQGKRKELMNNLGNLVNKLIAVTYRNNPCLAYCISQDDYGINVEIPGQAEQVYIKAEDIIGICGTLSQSQPENVNNNWLELLFNQEESSVQDLRIKVFDHGDS</sequence>
<dbReference type="GO" id="GO:0004521">
    <property type="term" value="F:RNA endonuclease activity"/>
    <property type="evidence" value="ECO:0007669"/>
    <property type="project" value="TreeGrafter"/>
</dbReference>
<dbReference type="InterPro" id="IPR001279">
    <property type="entry name" value="Metallo-B-lactamas"/>
</dbReference>
<dbReference type="Pfam" id="PF10996">
    <property type="entry name" value="Beta-Casp"/>
    <property type="match status" value="1"/>
</dbReference>
<dbReference type="OrthoDB" id="9803916at2"/>
<dbReference type="KEGG" id="tfr:BR63_04485"/>
<dbReference type="InterPro" id="IPR050698">
    <property type="entry name" value="MBL"/>
</dbReference>
<dbReference type="Proteomes" id="UP000515847">
    <property type="component" value="Chromosome"/>
</dbReference>
<dbReference type="Gene3D" id="3.60.15.10">
    <property type="entry name" value="Ribonuclease Z/Hydroxyacylglutathione hydrolase-like"/>
    <property type="match status" value="1"/>
</dbReference>
<gene>
    <name evidence="4" type="ORF">BR63_04485</name>
</gene>
<evidence type="ECO:0000313" key="5">
    <source>
        <dbReference type="Proteomes" id="UP000515847"/>
    </source>
</evidence>
<keyword evidence="5" id="KW-1185">Reference proteome</keyword>
<evidence type="ECO:0000256" key="1">
    <source>
        <dbReference type="ARBA" id="ARBA00022801"/>
    </source>
</evidence>
<dbReference type="CDD" id="cd16295">
    <property type="entry name" value="TTHA0252-CPSF-like_MBL-fold"/>
    <property type="match status" value="1"/>
</dbReference>
<accession>A0A7G6E0N0</accession>
<dbReference type="SMART" id="SM01027">
    <property type="entry name" value="Beta-Casp"/>
    <property type="match status" value="1"/>
</dbReference>
<dbReference type="AlphaFoldDB" id="A0A7G6E0N0"/>
<dbReference type="SUPFAM" id="SSF56281">
    <property type="entry name" value="Metallo-hydrolase/oxidoreductase"/>
    <property type="match status" value="1"/>
</dbReference>
<feature type="domain" description="Beta-Casp" evidence="3">
    <location>
        <begin position="240"/>
        <end position="366"/>
    </location>
</feature>
<proteinExistence type="predicted"/>
<feature type="domain" description="Metallo-beta-lactamase" evidence="2">
    <location>
        <begin position="14"/>
        <end position="235"/>
    </location>
</feature>
<dbReference type="Pfam" id="PF00753">
    <property type="entry name" value="Lactamase_B"/>
    <property type="match status" value="1"/>
</dbReference>
<reference evidence="4 5" key="1">
    <citation type="journal article" date="2019" name="Front. Microbiol.">
        <title>Thermoanaerosceptrum fracticalcis gen. nov. sp. nov., a Novel Fumarate-Fermenting Microorganism From a Deep Fractured Carbonate Aquifer of the US Great Basin.</title>
        <authorList>
            <person name="Hamilton-Brehm S.D."/>
            <person name="Stewart L.E."/>
            <person name="Zavarin M."/>
            <person name="Caldwell M."/>
            <person name="Lawson P.A."/>
            <person name="Onstott T.C."/>
            <person name="Grzymski J."/>
            <person name="Neveux I."/>
            <person name="Lollar B.S."/>
            <person name="Russell C.E."/>
            <person name="Moser D.P."/>
        </authorList>
    </citation>
    <scope>NUCLEOTIDE SEQUENCE [LARGE SCALE GENOMIC DNA]</scope>
    <source>
        <strain evidence="4 5">DRI-13</strain>
    </source>
</reference>
<dbReference type="InterPro" id="IPR011108">
    <property type="entry name" value="RMMBL"/>
</dbReference>
<protein>
    <submittedName>
        <fullName evidence="4">MBL fold metallo-hydrolase</fullName>
    </submittedName>
</protein>
<dbReference type="GO" id="GO:0016787">
    <property type="term" value="F:hydrolase activity"/>
    <property type="evidence" value="ECO:0007669"/>
    <property type="project" value="UniProtKB-KW"/>
</dbReference>
<dbReference type="SMART" id="SM00849">
    <property type="entry name" value="Lactamase_B"/>
    <property type="match status" value="1"/>
</dbReference>
<keyword evidence="1 4" id="KW-0378">Hydrolase</keyword>
<dbReference type="InterPro" id="IPR036866">
    <property type="entry name" value="RibonucZ/Hydroxyglut_hydro"/>
</dbReference>
<dbReference type="RefSeq" id="WP_051965381.1">
    <property type="nucleotide sequence ID" value="NZ_CP045798.1"/>
</dbReference>
<dbReference type="Pfam" id="PF07521">
    <property type="entry name" value="RMMBL"/>
    <property type="match status" value="1"/>
</dbReference>
<dbReference type="EMBL" id="CP045798">
    <property type="protein sequence ID" value="QNB45634.1"/>
    <property type="molecule type" value="Genomic_DNA"/>
</dbReference>
<name>A0A7G6E0N0_THEFR</name>
<organism evidence="4 5">
    <name type="scientific">Thermanaerosceptrum fracticalcis</name>
    <dbReference type="NCBI Taxonomy" id="1712410"/>
    <lineage>
        <taxon>Bacteria</taxon>
        <taxon>Bacillati</taxon>
        <taxon>Bacillota</taxon>
        <taxon>Clostridia</taxon>
        <taxon>Eubacteriales</taxon>
        <taxon>Peptococcaceae</taxon>
        <taxon>Thermanaerosceptrum</taxon>
    </lineage>
</organism>